<feature type="transmembrane region" description="Helical" evidence="6">
    <location>
        <begin position="186"/>
        <end position="204"/>
    </location>
</feature>
<sequence length="238" mass="25306">MILRGVAVMATLVAALYVWQTYDLGNVLTNDWIDSHIKGQGIAGEVLFIGLAALATGVGLPRQVVSGLAGYAFGLTLGTGLALLGTVLGCIGSFYYARLLARAPLQKKFSTRVRSLDDFLHDHTFSMTLLVRMLPIGSNVATNLAAGVSSVRAVPYFNGSALGYFPQTLIFALLGSGVSVDPALRISLSVVLFVASGLLGVYLYRHFRHGKSLDTHIDEELGADDEPLNPNPQKTSAP</sequence>
<feature type="domain" description="VTT" evidence="7">
    <location>
        <begin position="60"/>
        <end position="176"/>
    </location>
</feature>
<protein>
    <recommendedName>
        <fullName evidence="6">TVP38/TMEM64 family membrane protein</fullName>
    </recommendedName>
</protein>
<keyword evidence="5 6" id="KW-0472">Membrane</keyword>
<comment type="subcellular location">
    <subcellularLocation>
        <location evidence="1 6">Cell membrane</location>
        <topology evidence="1 6">Multi-pass membrane protein</topology>
    </subcellularLocation>
</comment>
<organism evidence="8 9">
    <name type="scientific">Magnetovibrio blakemorei</name>
    <dbReference type="NCBI Taxonomy" id="28181"/>
    <lineage>
        <taxon>Bacteria</taxon>
        <taxon>Pseudomonadati</taxon>
        <taxon>Pseudomonadota</taxon>
        <taxon>Alphaproteobacteria</taxon>
        <taxon>Rhodospirillales</taxon>
        <taxon>Magnetovibrionaceae</taxon>
        <taxon>Magnetovibrio</taxon>
    </lineage>
</organism>
<dbReference type="InterPro" id="IPR015414">
    <property type="entry name" value="TMEM64"/>
</dbReference>
<keyword evidence="3 6" id="KW-0812">Transmembrane</keyword>
<feature type="transmembrane region" description="Helical" evidence="6">
    <location>
        <begin position="161"/>
        <end position="180"/>
    </location>
</feature>
<evidence type="ECO:0000256" key="2">
    <source>
        <dbReference type="ARBA" id="ARBA00022475"/>
    </source>
</evidence>
<dbReference type="PANTHER" id="PTHR12677">
    <property type="entry name" value="GOLGI APPARATUS MEMBRANE PROTEIN TVP38-RELATED"/>
    <property type="match status" value="1"/>
</dbReference>
<feature type="transmembrane region" description="Helical" evidence="6">
    <location>
        <begin position="72"/>
        <end position="97"/>
    </location>
</feature>
<keyword evidence="4 6" id="KW-1133">Transmembrane helix</keyword>
<dbReference type="GO" id="GO:0005886">
    <property type="term" value="C:plasma membrane"/>
    <property type="evidence" value="ECO:0007669"/>
    <property type="project" value="UniProtKB-SubCell"/>
</dbReference>
<comment type="caution">
    <text evidence="8">The sequence shown here is derived from an EMBL/GenBank/DDBJ whole genome shotgun (WGS) entry which is preliminary data.</text>
</comment>
<dbReference type="EMBL" id="MCGG01000036">
    <property type="protein sequence ID" value="OEJ66283.1"/>
    <property type="molecule type" value="Genomic_DNA"/>
</dbReference>
<dbReference type="Proteomes" id="UP000095347">
    <property type="component" value="Unassembled WGS sequence"/>
</dbReference>
<evidence type="ECO:0000256" key="5">
    <source>
        <dbReference type="ARBA" id="ARBA00023136"/>
    </source>
</evidence>
<accession>A0A1E5Q6M3</accession>
<keyword evidence="2 6" id="KW-1003">Cell membrane</keyword>
<dbReference type="InterPro" id="IPR032816">
    <property type="entry name" value="VTT_dom"/>
</dbReference>
<evidence type="ECO:0000313" key="8">
    <source>
        <dbReference type="EMBL" id="OEJ66283.1"/>
    </source>
</evidence>
<evidence type="ECO:0000256" key="4">
    <source>
        <dbReference type="ARBA" id="ARBA00022989"/>
    </source>
</evidence>
<evidence type="ECO:0000259" key="7">
    <source>
        <dbReference type="Pfam" id="PF09335"/>
    </source>
</evidence>
<evidence type="ECO:0000256" key="3">
    <source>
        <dbReference type="ARBA" id="ARBA00022692"/>
    </source>
</evidence>
<dbReference type="Pfam" id="PF09335">
    <property type="entry name" value="VTT_dom"/>
    <property type="match status" value="1"/>
</dbReference>
<comment type="similarity">
    <text evidence="6">Belongs to the TVP38/TMEM64 family.</text>
</comment>
<name>A0A1E5Q6M3_9PROT</name>
<dbReference type="AlphaFoldDB" id="A0A1E5Q6M3"/>
<dbReference type="PANTHER" id="PTHR12677:SF59">
    <property type="entry name" value="GOLGI APPARATUS MEMBRANE PROTEIN TVP38-RELATED"/>
    <property type="match status" value="1"/>
</dbReference>
<keyword evidence="9" id="KW-1185">Reference proteome</keyword>
<feature type="transmembrane region" description="Helical" evidence="6">
    <location>
        <begin position="42"/>
        <end position="60"/>
    </location>
</feature>
<proteinExistence type="inferred from homology"/>
<feature type="transmembrane region" description="Helical" evidence="6">
    <location>
        <begin position="129"/>
        <end position="149"/>
    </location>
</feature>
<gene>
    <name evidence="8" type="ORF">BEN30_12420</name>
</gene>
<evidence type="ECO:0000313" key="9">
    <source>
        <dbReference type="Proteomes" id="UP000095347"/>
    </source>
</evidence>
<dbReference type="STRING" id="28181.BEN30_12420"/>
<evidence type="ECO:0000256" key="1">
    <source>
        <dbReference type="ARBA" id="ARBA00004651"/>
    </source>
</evidence>
<reference evidence="9" key="1">
    <citation type="submission" date="2016-07" db="EMBL/GenBank/DDBJ databases">
        <authorList>
            <person name="Florea S."/>
            <person name="Webb J.S."/>
            <person name="Jaromczyk J."/>
            <person name="Schardl C.L."/>
        </authorList>
    </citation>
    <scope>NUCLEOTIDE SEQUENCE [LARGE SCALE GENOMIC DNA]</scope>
    <source>
        <strain evidence="9">MV-1</strain>
    </source>
</reference>
<feature type="transmembrane region" description="Helical" evidence="6">
    <location>
        <begin position="5"/>
        <end position="22"/>
    </location>
</feature>
<evidence type="ECO:0000256" key="6">
    <source>
        <dbReference type="RuleBase" id="RU366058"/>
    </source>
</evidence>